<evidence type="ECO:0000259" key="7">
    <source>
        <dbReference type="Pfam" id="PF17917"/>
    </source>
</evidence>
<protein>
    <recommendedName>
        <fullName evidence="7">Reverse transcriptase RNase H-like domain-containing protein</fullName>
    </recommendedName>
</protein>
<comment type="caution">
    <text evidence="8">The sequence shown here is derived from an EMBL/GenBank/DDBJ whole genome shotgun (WGS) entry which is preliminary data.</text>
</comment>
<dbReference type="Pfam" id="PF17917">
    <property type="entry name" value="RT_RNaseH"/>
    <property type="match status" value="1"/>
</dbReference>
<keyword evidence="5" id="KW-0378">Hydrolase</keyword>
<dbReference type="OrthoDB" id="2204615at2759"/>
<keyword evidence="2" id="KW-0548">Nucleotidyltransferase</keyword>
<evidence type="ECO:0000256" key="1">
    <source>
        <dbReference type="ARBA" id="ARBA00022679"/>
    </source>
</evidence>
<keyword evidence="3" id="KW-0540">Nuclease</keyword>
<keyword evidence="4" id="KW-0255">Endonuclease</keyword>
<dbReference type="GO" id="GO:0016787">
    <property type="term" value="F:hydrolase activity"/>
    <property type="evidence" value="ECO:0007669"/>
    <property type="project" value="UniProtKB-KW"/>
</dbReference>
<name>A0A397GPM2_9GLOM</name>
<evidence type="ECO:0000313" key="8">
    <source>
        <dbReference type="EMBL" id="RHZ52249.1"/>
    </source>
</evidence>
<keyword evidence="6" id="KW-0695">RNA-directed DNA polymerase</keyword>
<sequence length="136" mass="15909">MTDGSAKGFGTILVQKDENRKDFVIEFASQSIGDTKKNYNVMEVEPIINQKDFEQIIIDINAIINKNNPKRKGTIRMEYPPNELNNRRRQHLNWKEKKRERALKVKALRIGLTKEERIELEDLNFVEVIAKGRSIQ</sequence>
<proteinExistence type="predicted"/>
<evidence type="ECO:0000256" key="3">
    <source>
        <dbReference type="ARBA" id="ARBA00022722"/>
    </source>
</evidence>
<evidence type="ECO:0000313" key="9">
    <source>
        <dbReference type="Proteomes" id="UP000266861"/>
    </source>
</evidence>
<feature type="domain" description="Reverse transcriptase RNase H-like" evidence="7">
    <location>
        <begin position="2"/>
        <end position="45"/>
    </location>
</feature>
<dbReference type="AlphaFoldDB" id="A0A397GPM2"/>
<gene>
    <name evidence="8" type="ORF">Glove_463g39</name>
</gene>
<evidence type="ECO:0000256" key="2">
    <source>
        <dbReference type="ARBA" id="ARBA00022695"/>
    </source>
</evidence>
<evidence type="ECO:0000256" key="5">
    <source>
        <dbReference type="ARBA" id="ARBA00022801"/>
    </source>
</evidence>
<dbReference type="Proteomes" id="UP000266861">
    <property type="component" value="Unassembled WGS sequence"/>
</dbReference>
<organism evidence="8 9">
    <name type="scientific">Diversispora epigaea</name>
    <dbReference type="NCBI Taxonomy" id="1348612"/>
    <lineage>
        <taxon>Eukaryota</taxon>
        <taxon>Fungi</taxon>
        <taxon>Fungi incertae sedis</taxon>
        <taxon>Mucoromycota</taxon>
        <taxon>Glomeromycotina</taxon>
        <taxon>Glomeromycetes</taxon>
        <taxon>Diversisporales</taxon>
        <taxon>Diversisporaceae</taxon>
        <taxon>Diversispora</taxon>
    </lineage>
</organism>
<keyword evidence="1" id="KW-0808">Transferase</keyword>
<dbReference type="EMBL" id="PQFF01000405">
    <property type="protein sequence ID" value="RHZ52249.1"/>
    <property type="molecule type" value="Genomic_DNA"/>
</dbReference>
<evidence type="ECO:0000256" key="6">
    <source>
        <dbReference type="ARBA" id="ARBA00022918"/>
    </source>
</evidence>
<evidence type="ECO:0000256" key="4">
    <source>
        <dbReference type="ARBA" id="ARBA00022759"/>
    </source>
</evidence>
<reference evidence="8 9" key="1">
    <citation type="submission" date="2018-08" db="EMBL/GenBank/DDBJ databases">
        <title>Genome and evolution of the arbuscular mycorrhizal fungus Diversispora epigaea (formerly Glomus versiforme) and its bacterial endosymbionts.</title>
        <authorList>
            <person name="Sun X."/>
            <person name="Fei Z."/>
            <person name="Harrison M."/>
        </authorList>
    </citation>
    <scope>NUCLEOTIDE SEQUENCE [LARGE SCALE GENOMIC DNA]</scope>
    <source>
        <strain evidence="8 9">IT104</strain>
    </source>
</reference>
<dbReference type="GO" id="GO:0003964">
    <property type="term" value="F:RNA-directed DNA polymerase activity"/>
    <property type="evidence" value="ECO:0007669"/>
    <property type="project" value="UniProtKB-KW"/>
</dbReference>
<accession>A0A397GPM2</accession>
<dbReference type="InterPro" id="IPR041373">
    <property type="entry name" value="RT_RNaseH"/>
</dbReference>
<dbReference type="GO" id="GO:0004519">
    <property type="term" value="F:endonuclease activity"/>
    <property type="evidence" value="ECO:0007669"/>
    <property type="project" value="UniProtKB-KW"/>
</dbReference>
<keyword evidence="9" id="KW-1185">Reference proteome</keyword>